<dbReference type="InterPro" id="IPR050259">
    <property type="entry name" value="SDR"/>
</dbReference>
<evidence type="ECO:0000256" key="1">
    <source>
        <dbReference type="ARBA" id="ARBA00006484"/>
    </source>
</evidence>
<dbReference type="EMBL" id="WIBF01000002">
    <property type="protein sequence ID" value="MQQ07810.1"/>
    <property type="molecule type" value="Genomic_DNA"/>
</dbReference>
<dbReference type="SUPFAM" id="SSF51735">
    <property type="entry name" value="NAD(P)-binding Rossmann-fold domains"/>
    <property type="match status" value="1"/>
</dbReference>
<dbReference type="CDD" id="cd05233">
    <property type="entry name" value="SDR_c"/>
    <property type="match status" value="1"/>
</dbReference>
<comment type="caution">
    <text evidence="3">The sequence shown here is derived from an EMBL/GenBank/DDBJ whole genome shotgun (WGS) entry which is preliminary data.</text>
</comment>
<gene>
    <name evidence="3" type="ORF">GFB49_05045</name>
</gene>
<comment type="similarity">
    <text evidence="1">Belongs to the short-chain dehydrogenases/reductases (SDR) family.</text>
</comment>
<dbReference type="RefSeq" id="WP_153214722.1">
    <property type="nucleotide sequence ID" value="NZ_WIBF01000002.1"/>
</dbReference>
<accession>A0A843Y986</accession>
<organism evidence="3 4">
    <name type="scientific">Tritonibacter litoralis</name>
    <dbReference type="NCBI Taxonomy" id="2662264"/>
    <lineage>
        <taxon>Bacteria</taxon>
        <taxon>Pseudomonadati</taxon>
        <taxon>Pseudomonadota</taxon>
        <taxon>Alphaproteobacteria</taxon>
        <taxon>Rhodobacterales</taxon>
        <taxon>Paracoccaceae</taxon>
        <taxon>Tritonibacter</taxon>
    </lineage>
</organism>
<dbReference type="PRINTS" id="PR00081">
    <property type="entry name" value="GDHRDH"/>
</dbReference>
<dbReference type="Proteomes" id="UP000444174">
    <property type="component" value="Unassembled WGS sequence"/>
</dbReference>
<dbReference type="InterPro" id="IPR002347">
    <property type="entry name" value="SDR_fam"/>
</dbReference>
<dbReference type="InterPro" id="IPR057326">
    <property type="entry name" value="KR_dom"/>
</dbReference>
<dbReference type="SMART" id="SM00822">
    <property type="entry name" value="PKS_KR"/>
    <property type="match status" value="1"/>
</dbReference>
<dbReference type="Gene3D" id="3.40.50.720">
    <property type="entry name" value="NAD(P)-binding Rossmann-like Domain"/>
    <property type="match status" value="1"/>
</dbReference>
<evidence type="ECO:0000313" key="3">
    <source>
        <dbReference type="EMBL" id="MQQ07810.1"/>
    </source>
</evidence>
<feature type="domain" description="Ketoreductase" evidence="2">
    <location>
        <begin position="7"/>
        <end position="170"/>
    </location>
</feature>
<dbReference type="InterPro" id="IPR036291">
    <property type="entry name" value="NAD(P)-bd_dom_sf"/>
</dbReference>
<proteinExistence type="inferred from homology"/>
<evidence type="ECO:0000313" key="4">
    <source>
        <dbReference type="Proteomes" id="UP000444174"/>
    </source>
</evidence>
<dbReference type="PANTHER" id="PTHR42879">
    <property type="entry name" value="3-OXOACYL-(ACYL-CARRIER-PROTEIN) REDUCTASE"/>
    <property type="match status" value="1"/>
</dbReference>
<name>A0A843Y986_9RHOB</name>
<dbReference type="PANTHER" id="PTHR42879:SF2">
    <property type="entry name" value="3-OXOACYL-[ACYL-CARRIER-PROTEIN] REDUCTASE FABG"/>
    <property type="match status" value="1"/>
</dbReference>
<dbReference type="FunFam" id="3.40.50.720:FF:000084">
    <property type="entry name" value="Short-chain dehydrogenase reductase"/>
    <property type="match status" value="1"/>
</dbReference>
<evidence type="ECO:0000259" key="2">
    <source>
        <dbReference type="SMART" id="SM00822"/>
    </source>
</evidence>
<protein>
    <submittedName>
        <fullName evidence="3">SDR family oxidoreductase</fullName>
    </submittedName>
</protein>
<sequence>MTRFSGQVALITGAGTGIGAATAERLSQEGAHVVLMGRRQEPLESVASKTGGVVFVGDAADRVSAEAAVKFAKDRFGGLDVVVANAGGHGFGSILEISDEEWRASGSANLDTSMSILRAALPELKARRGAICLTASIASLAAPAGAFGYTVMKHAQIGLMRSVARDFGGNGVRCNAVCPGWVRTEMADEEMQELMKRRGFASVDEAYAFVTKDVPMKRPATASEVAAAIAFLCSADAGIITGAVLTVDGGSTIVDVPTLAFE</sequence>
<keyword evidence="4" id="KW-1185">Reference proteome</keyword>
<dbReference type="AlphaFoldDB" id="A0A843Y986"/>
<reference evidence="3 4" key="1">
    <citation type="submission" date="2019-10" db="EMBL/GenBank/DDBJ databases">
        <title>Epibacterium sp. nov., isolated from seawater.</title>
        <authorList>
            <person name="Zhang X."/>
            <person name="Li N."/>
        </authorList>
    </citation>
    <scope>NUCLEOTIDE SEQUENCE [LARGE SCALE GENOMIC DNA]</scope>
    <source>
        <strain evidence="3 4">SM1979</strain>
    </source>
</reference>
<dbReference type="Pfam" id="PF13561">
    <property type="entry name" value="adh_short_C2"/>
    <property type="match status" value="1"/>
</dbReference>